<dbReference type="GO" id="GO:0015031">
    <property type="term" value="P:protein transport"/>
    <property type="evidence" value="ECO:0007669"/>
    <property type="project" value="UniProtKB-KW"/>
</dbReference>
<feature type="transmembrane region" description="Helical" evidence="10">
    <location>
        <begin position="737"/>
        <end position="765"/>
    </location>
</feature>
<evidence type="ECO:0000256" key="6">
    <source>
        <dbReference type="ARBA" id="ARBA00022824"/>
    </source>
</evidence>
<dbReference type="InterPro" id="IPR056824">
    <property type="entry name" value="PGAP1_TMD"/>
</dbReference>
<keyword evidence="7 10" id="KW-0653">Protein transport</keyword>
<feature type="transmembrane region" description="Helical" evidence="10">
    <location>
        <begin position="1004"/>
        <end position="1019"/>
    </location>
</feature>
<evidence type="ECO:0000259" key="14">
    <source>
        <dbReference type="Pfam" id="PF25140"/>
    </source>
</evidence>
<feature type="transmembrane region" description="Helical" evidence="10">
    <location>
        <begin position="943"/>
        <end position="963"/>
    </location>
</feature>
<dbReference type="Pfam" id="PF25140">
    <property type="entry name" value="PGAP1_TMD"/>
    <property type="match status" value="1"/>
</dbReference>
<dbReference type="Gene3D" id="3.40.50.1820">
    <property type="entry name" value="alpha/beta hydrolase"/>
    <property type="match status" value="1"/>
</dbReference>
<evidence type="ECO:0000259" key="13">
    <source>
        <dbReference type="Pfam" id="PF07819"/>
    </source>
</evidence>
<dbReference type="Proteomes" id="UP001151699">
    <property type="component" value="Chromosome X"/>
</dbReference>
<sequence length="1085" mass="123266">MTYMFEYPQYVKINFDENLDYPKYSLYAYSEGRLTENARNMKFNGAPVIFVPGNRGSYKQVRSLASVALRKGIDNHWMEHLDYFSVDFNEEFSALYGGYLQDQTQFLGGCVRKVLSLYKNLPNGARSVVIVGHSMGGKIAQALLTDYNYIDLVNSVVMLSTPVDKPVMNIDNYFEIFYRNINDFWSMNRGSLNVVTNTTNTCCLSHVGPKEISSSKANDNDDEFPLNKILLVTVGGGSRDILVHSALTMSKFSDIHAISTTIPNIWLTTDHLCSVWCLQQILVLNRFLYSLIEPMKNRNHGQHFIEDKNIRLQRAKHYFTEEMSKRKSHPVKLIHNDEDLGLWIEDSRRVFTEVFKDGTPQTRYQMIRLYDSPQAQILDVEAISVDTDDWVFGCAASEVTSVMRYCSHATSLTHLTKKVPSKRYERLLLTMDLHKIKQQYPEWTHVLLRVRPTNKPFQLNVDIHGEGDRSIEVTMPKWYSFSDKVLLSDTLVGSIAYTIKISGLEESYQSVELEIKSRTCSKKQHHAVAKLCVPWTEGFNRYHHFTDAENVVMNLNVPISKPSGYNTTLNPVTVKLNLDPNCRYQVSMKNSFSMTLARGVQQFSHWVPANLVAVLLLALKHQISLTPNKEQFKCGSLHSALVKSSSFFIISASRVFVKVLFWAESLPTPDPVEQTLLISILMHGSAVAFLMVMAIVLWAAISLSGNVAYKILIRAIQFPLPTISGVLLPIIQKFPISIGVILISIAMASCGGLAIIGAVFVYFILLTKMYEDYLEEFIFKTAKLIAKKLFGRSIEEKEDEVVEEPHTNDTNANGESEEIVKDNSPKNDVKEEENTAMEAVKDNAATSEADKDNVASNVAKNNEAEENEFEILERQKASNEVAEKNDDPEFDPEVERELEKLILETKQKYAQLETDKFTTEAMSRAEFDGIHEGLSSFNFHLSLFLLLTILAVLNIPSVITWANDYYYSRTLKSDPSLLPAVFTLISLCYIWQMPTPRDVKGYKFLANVLYFFAAIAIIYCNESIYRLNSIISTVFAVITLHQICGRAEKPKEETPEELELRRKVQKIREGLFAEAMEGETWNAES</sequence>
<evidence type="ECO:0000256" key="1">
    <source>
        <dbReference type="ARBA" id="ARBA00004477"/>
    </source>
</evidence>
<feature type="coiled-coil region" evidence="11">
    <location>
        <begin position="855"/>
        <end position="915"/>
    </location>
</feature>
<feature type="non-terminal residue" evidence="15">
    <location>
        <position position="1"/>
    </location>
</feature>
<evidence type="ECO:0000256" key="11">
    <source>
        <dbReference type="SAM" id="Coils"/>
    </source>
</evidence>
<dbReference type="PANTHER" id="PTHR15495:SF7">
    <property type="entry name" value="GPI INOSITOL-DEACYLASE"/>
    <property type="match status" value="1"/>
</dbReference>
<feature type="domain" description="GPI inositol-deacylase PGAP1-like alpha/beta" evidence="13">
    <location>
        <begin position="43"/>
        <end position="290"/>
    </location>
</feature>
<dbReference type="InterPro" id="IPR029058">
    <property type="entry name" value="AB_hydrolase_fold"/>
</dbReference>
<feature type="region of interest" description="Disordered" evidence="12">
    <location>
        <begin position="797"/>
        <end position="835"/>
    </location>
</feature>
<evidence type="ECO:0000256" key="4">
    <source>
        <dbReference type="ARBA" id="ARBA00022692"/>
    </source>
</evidence>
<dbReference type="AlphaFoldDB" id="A0A9Q0MT36"/>
<evidence type="ECO:0000256" key="8">
    <source>
        <dbReference type="ARBA" id="ARBA00022989"/>
    </source>
</evidence>
<keyword evidence="3 10" id="KW-0813">Transport</keyword>
<dbReference type="EMBL" id="WJQU01000003">
    <property type="protein sequence ID" value="KAJ6637478.1"/>
    <property type="molecule type" value="Genomic_DNA"/>
</dbReference>
<evidence type="ECO:0000256" key="3">
    <source>
        <dbReference type="ARBA" id="ARBA00022448"/>
    </source>
</evidence>
<gene>
    <name evidence="15" type="primary">PGAP1</name>
    <name evidence="15" type="ORF">Bhyg_10208</name>
</gene>
<feature type="transmembrane region" description="Helical" evidence="10">
    <location>
        <begin position="711"/>
        <end position="731"/>
    </location>
</feature>
<organism evidence="15 16">
    <name type="scientific">Pseudolycoriella hygida</name>
    <dbReference type="NCBI Taxonomy" id="35572"/>
    <lineage>
        <taxon>Eukaryota</taxon>
        <taxon>Metazoa</taxon>
        <taxon>Ecdysozoa</taxon>
        <taxon>Arthropoda</taxon>
        <taxon>Hexapoda</taxon>
        <taxon>Insecta</taxon>
        <taxon>Pterygota</taxon>
        <taxon>Neoptera</taxon>
        <taxon>Endopterygota</taxon>
        <taxon>Diptera</taxon>
        <taxon>Nematocera</taxon>
        <taxon>Sciaroidea</taxon>
        <taxon>Sciaridae</taxon>
        <taxon>Pseudolycoriella</taxon>
    </lineage>
</organism>
<dbReference type="GO" id="GO:0006505">
    <property type="term" value="P:GPI anchor metabolic process"/>
    <property type="evidence" value="ECO:0007669"/>
    <property type="project" value="TreeGrafter"/>
</dbReference>
<keyword evidence="4 10" id="KW-0812">Transmembrane</keyword>
<accession>A0A9Q0MT36</accession>
<comment type="caution">
    <text evidence="15">The sequence shown here is derived from an EMBL/GenBank/DDBJ whole genome shotgun (WGS) entry which is preliminary data.</text>
</comment>
<dbReference type="PANTHER" id="PTHR15495">
    <property type="entry name" value="NEGATIVE REGULATOR OF VESICLE FORMATION-RELATED"/>
    <property type="match status" value="1"/>
</dbReference>
<dbReference type="SUPFAM" id="SSF53474">
    <property type="entry name" value="alpha/beta-Hydrolases"/>
    <property type="match status" value="1"/>
</dbReference>
<keyword evidence="5 10" id="KW-0378">Hydrolase</keyword>
<feature type="transmembrane region" description="Helical" evidence="10">
    <location>
        <begin position="975"/>
        <end position="992"/>
    </location>
</feature>
<evidence type="ECO:0000256" key="2">
    <source>
        <dbReference type="ARBA" id="ARBA00006931"/>
    </source>
</evidence>
<keyword evidence="16" id="KW-1185">Reference proteome</keyword>
<evidence type="ECO:0000256" key="10">
    <source>
        <dbReference type="RuleBase" id="RU365011"/>
    </source>
</evidence>
<feature type="compositionally biased region" description="Basic and acidic residues" evidence="12">
    <location>
        <begin position="818"/>
        <end position="833"/>
    </location>
</feature>
<keyword evidence="11" id="KW-0175">Coiled coil</keyword>
<comment type="similarity">
    <text evidence="2 10">Belongs to the GPI inositol-deacylase family.</text>
</comment>
<dbReference type="GO" id="GO:0005789">
    <property type="term" value="C:endoplasmic reticulum membrane"/>
    <property type="evidence" value="ECO:0007669"/>
    <property type="project" value="UniProtKB-SubCell"/>
</dbReference>
<dbReference type="Pfam" id="PF24660">
    <property type="entry name" value="PGAP1_3rd"/>
    <property type="match status" value="1"/>
</dbReference>
<dbReference type="EC" id="3.1.-.-" evidence="10"/>
<protein>
    <recommendedName>
        <fullName evidence="10">GPI inositol-deacylase</fullName>
        <ecNumber evidence="10">3.1.-.-</ecNumber>
    </recommendedName>
</protein>
<feature type="transmembrane region" description="Helical" evidence="10">
    <location>
        <begin position="675"/>
        <end position="699"/>
    </location>
</feature>
<evidence type="ECO:0000313" key="16">
    <source>
        <dbReference type="Proteomes" id="UP001151699"/>
    </source>
</evidence>
<evidence type="ECO:0000256" key="12">
    <source>
        <dbReference type="SAM" id="MobiDB-lite"/>
    </source>
</evidence>
<evidence type="ECO:0000256" key="5">
    <source>
        <dbReference type="ARBA" id="ARBA00022801"/>
    </source>
</evidence>
<comment type="function">
    <text evidence="10">Involved in inositol deacylation of GPI-anchored proteins which plays important roles in the quality control and ER-associated degradation of GPI-anchored proteins.</text>
</comment>
<keyword evidence="9 10" id="KW-0472">Membrane</keyword>
<dbReference type="GO" id="GO:0050185">
    <property type="term" value="F:phosphatidylinositol deacylase activity"/>
    <property type="evidence" value="ECO:0007669"/>
    <property type="project" value="TreeGrafter"/>
</dbReference>
<name>A0A9Q0MT36_9DIPT</name>
<evidence type="ECO:0000256" key="9">
    <source>
        <dbReference type="ARBA" id="ARBA00023136"/>
    </source>
</evidence>
<feature type="domain" description="GPI inositol-deacylase transmembrane" evidence="14">
    <location>
        <begin position="923"/>
        <end position="1038"/>
    </location>
</feature>
<dbReference type="InterPro" id="IPR039529">
    <property type="entry name" value="PGAP1/BST1"/>
</dbReference>
<keyword evidence="6 10" id="KW-0256">Endoplasmic reticulum</keyword>
<dbReference type="InterPro" id="IPR012908">
    <property type="entry name" value="PGAP1-ab_dom-like"/>
</dbReference>
<evidence type="ECO:0000256" key="7">
    <source>
        <dbReference type="ARBA" id="ARBA00022927"/>
    </source>
</evidence>
<dbReference type="OrthoDB" id="348976at2759"/>
<proteinExistence type="inferred from homology"/>
<evidence type="ECO:0000313" key="15">
    <source>
        <dbReference type="EMBL" id="KAJ6637478.1"/>
    </source>
</evidence>
<keyword evidence="8 10" id="KW-1133">Transmembrane helix</keyword>
<reference evidence="15" key="1">
    <citation type="submission" date="2022-07" db="EMBL/GenBank/DDBJ databases">
        <authorList>
            <person name="Trinca V."/>
            <person name="Uliana J.V.C."/>
            <person name="Torres T.T."/>
            <person name="Ward R.J."/>
            <person name="Monesi N."/>
        </authorList>
    </citation>
    <scope>NUCLEOTIDE SEQUENCE</scope>
    <source>
        <strain evidence="15">HSMRA1968</strain>
        <tissue evidence="15">Whole embryos</tissue>
    </source>
</reference>
<dbReference type="Pfam" id="PF07819">
    <property type="entry name" value="PGAP1"/>
    <property type="match status" value="1"/>
</dbReference>
<dbReference type="GO" id="GO:0006888">
    <property type="term" value="P:endoplasmic reticulum to Golgi vesicle-mediated transport"/>
    <property type="evidence" value="ECO:0007669"/>
    <property type="project" value="TreeGrafter"/>
</dbReference>
<comment type="subcellular location">
    <subcellularLocation>
        <location evidence="1">Endoplasmic reticulum membrane</location>
        <topology evidence="1">Multi-pass membrane protein</topology>
    </subcellularLocation>
</comment>